<proteinExistence type="predicted"/>
<keyword evidence="2" id="KW-1185">Reference proteome</keyword>
<dbReference type="AlphaFoldDB" id="A0A4Y2BB50"/>
<dbReference type="EMBL" id="BGPR01000064">
    <property type="protein sequence ID" value="GBL89420.1"/>
    <property type="molecule type" value="Genomic_DNA"/>
</dbReference>
<organism evidence="1 2">
    <name type="scientific">Araneus ventricosus</name>
    <name type="common">Orbweaver spider</name>
    <name type="synonym">Epeira ventricosa</name>
    <dbReference type="NCBI Taxonomy" id="182803"/>
    <lineage>
        <taxon>Eukaryota</taxon>
        <taxon>Metazoa</taxon>
        <taxon>Ecdysozoa</taxon>
        <taxon>Arthropoda</taxon>
        <taxon>Chelicerata</taxon>
        <taxon>Arachnida</taxon>
        <taxon>Araneae</taxon>
        <taxon>Araneomorphae</taxon>
        <taxon>Entelegynae</taxon>
        <taxon>Araneoidea</taxon>
        <taxon>Araneidae</taxon>
        <taxon>Araneus</taxon>
    </lineage>
</organism>
<dbReference type="Proteomes" id="UP000499080">
    <property type="component" value="Unassembled WGS sequence"/>
</dbReference>
<comment type="caution">
    <text evidence="1">The sequence shown here is derived from an EMBL/GenBank/DDBJ whole genome shotgun (WGS) entry which is preliminary data.</text>
</comment>
<reference evidence="1 2" key="1">
    <citation type="journal article" date="2019" name="Sci. Rep.">
        <title>Orb-weaving spider Araneus ventricosus genome elucidates the spidroin gene catalogue.</title>
        <authorList>
            <person name="Kono N."/>
            <person name="Nakamura H."/>
            <person name="Ohtoshi R."/>
            <person name="Moran D.A.P."/>
            <person name="Shinohara A."/>
            <person name="Yoshida Y."/>
            <person name="Fujiwara M."/>
            <person name="Mori M."/>
            <person name="Tomita M."/>
            <person name="Arakawa K."/>
        </authorList>
    </citation>
    <scope>NUCLEOTIDE SEQUENCE [LARGE SCALE GENOMIC DNA]</scope>
</reference>
<name>A0A4Y2BB50_ARAVE</name>
<evidence type="ECO:0000313" key="1">
    <source>
        <dbReference type="EMBL" id="GBL89420.1"/>
    </source>
</evidence>
<evidence type="ECO:0000313" key="2">
    <source>
        <dbReference type="Proteomes" id="UP000499080"/>
    </source>
</evidence>
<gene>
    <name evidence="1" type="ORF">AVEN_225928_1</name>
</gene>
<sequence length="100" mass="11168">MFGFSDGKMSYVPKMKNLHYSLASTSQMRTRLPATATICDRYNVSDRSAAAIASAVLKDFAIICEVDTSHVVDKNKARDRLKDLNFSSIAMKNCILQEMI</sequence>
<protein>
    <submittedName>
        <fullName evidence="1">Uncharacterized protein</fullName>
    </submittedName>
</protein>
<accession>A0A4Y2BB50</accession>
<dbReference type="OrthoDB" id="6778712at2759"/>